<dbReference type="AlphaFoldDB" id="A0AAV2PAG2"/>
<proteinExistence type="predicted"/>
<keyword evidence="2" id="KW-1185">Reference proteome</keyword>
<evidence type="ECO:0000313" key="1">
    <source>
        <dbReference type="EMBL" id="CAL1688095.1"/>
    </source>
</evidence>
<protein>
    <submittedName>
        <fullName evidence="1">Uncharacterized protein</fullName>
    </submittedName>
</protein>
<organism evidence="1 2">
    <name type="scientific">Lasius platythorax</name>
    <dbReference type="NCBI Taxonomy" id="488582"/>
    <lineage>
        <taxon>Eukaryota</taxon>
        <taxon>Metazoa</taxon>
        <taxon>Ecdysozoa</taxon>
        <taxon>Arthropoda</taxon>
        <taxon>Hexapoda</taxon>
        <taxon>Insecta</taxon>
        <taxon>Pterygota</taxon>
        <taxon>Neoptera</taxon>
        <taxon>Endopterygota</taxon>
        <taxon>Hymenoptera</taxon>
        <taxon>Apocrita</taxon>
        <taxon>Aculeata</taxon>
        <taxon>Formicoidea</taxon>
        <taxon>Formicidae</taxon>
        <taxon>Formicinae</taxon>
        <taxon>Lasius</taxon>
        <taxon>Lasius</taxon>
    </lineage>
</organism>
<reference evidence="1" key="1">
    <citation type="submission" date="2024-04" db="EMBL/GenBank/DDBJ databases">
        <authorList>
            <consortium name="Molecular Ecology Group"/>
        </authorList>
    </citation>
    <scope>NUCLEOTIDE SEQUENCE</scope>
</reference>
<sequence length="82" mass="9298">MIKRCSERQETRVLVSFATHLVCDEIAGIVVDLSSTVIDTVGLMAHYAAVYMFAFGKDDEIIRYARFIGQNFFDLTSIERVC</sequence>
<accession>A0AAV2PAG2</accession>
<evidence type="ECO:0000313" key="2">
    <source>
        <dbReference type="Proteomes" id="UP001497644"/>
    </source>
</evidence>
<gene>
    <name evidence="1" type="ORF">LPLAT_LOCUS13225</name>
</gene>
<name>A0AAV2PAG2_9HYME</name>
<dbReference type="Proteomes" id="UP001497644">
    <property type="component" value="Chromosome 8"/>
</dbReference>
<dbReference type="EMBL" id="OZ034831">
    <property type="protein sequence ID" value="CAL1688095.1"/>
    <property type="molecule type" value="Genomic_DNA"/>
</dbReference>